<feature type="transmembrane region" description="Helical" evidence="1">
    <location>
        <begin position="109"/>
        <end position="128"/>
    </location>
</feature>
<keyword evidence="1" id="KW-1133">Transmembrane helix</keyword>
<reference evidence="2" key="1">
    <citation type="submission" date="2014-07" db="EMBL/GenBank/DDBJ databases">
        <authorList>
            <person name="Monot Marc"/>
        </authorList>
    </citation>
    <scope>NUCLEOTIDE SEQUENCE</scope>
    <source>
        <strain evidence="4">7032989</strain>
        <strain evidence="3">7032994</strain>
    </source>
</reference>
<name>A0A069A5W4_CLODI</name>
<proteinExistence type="predicted"/>
<accession>A0A069A5W4</accession>
<dbReference type="EMBL" id="LK932358">
    <property type="protein sequence ID" value="CDS83918.1"/>
    <property type="molecule type" value="Genomic_DNA"/>
</dbReference>
<feature type="transmembrane region" description="Helical" evidence="1">
    <location>
        <begin position="12"/>
        <end position="32"/>
    </location>
</feature>
<dbReference type="AlphaFoldDB" id="A0A069A5W4"/>
<dbReference type="EMBL" id="LK932474">
    <property type="protein sequence ID" value="CDS83815.1"/>
    <property type="molecule type" value="Genomic_DNA"/>
</dbReference>
<keyword evidence="1" id="KW-0812">Transmembrane</keyword>
<keyword evidence="1" id="KW-0472">Membrane</keyword>
<evidence type="ECO:0000256" key="1">
    <source>
        <dbReference type="SAM" id="Phobius"/>
    </source>
</evidence>
<feature type="transmembrane region" description="Helical" evidence="1">
    <location>
        <begin position="78"/>
        <end position="97"/>
    </location>
</feature>
<dbReference type="RefSeq" id="WP_021366246.1">
    <property type="nucleotide sequence ID" value="NZ_BBYB01000015.1"/>
</dbReference>
<gene>
    <name evidence="4" type="ORF">BN1095_670002</name>
    <name evidence="2" type="ORF">BN1096_240009</name>
    <name evidence="3" type="ORF">BN1097_230009</name>
</gene>
<feature type="transmembrane region" description="Helical" evidence="1">
    <location>
        <begin position="38"/>
        <end position="57"/>
    </location>
</feature>
<dbReference type="EMBL" id="LK933371">
    <property type="protein sequence ID" value="CDT72477.1"/>
    <property type="molecule type" value="Genomic_DNA"/>
</dbReference>
<evidence type="ECO:0000313" key="2">
    <source>
        <dbReference type="EMBL" id="CDS83815.1"/>
    </source>
</evidence>
<protein>
    <submittedName>
        <fullName evidence="2">Putative membrane protein</fullName>
    </submittedName>
</protein>
<organism evidence="2">
    <name type="scientific">Clostridioides difficile</name>
    <name type="common">Peptoclostridium difficile</name>
    <dbReference type="NCBI Taxonomy" id="1496"/>
    <lineage>
        <taxon>Bacteria</taxon>
        <taxon>Bacillati</taxon>
        <taxon>Bacillota</taxon>
        <taxon>Clostridia</taxon>
        <taxon>Peptostreptococcales</taxon>
        <taxon>Peptostreptococcaceae</taxon>
        <taxon>Clostridioides</taxon>
    </lineage>
</organism>
<evidence type="ECO:0000313" key="4">
    <source>
        <dbReference type="EMBL" id="CDT72477.1"/>
    </source>
</evidence>
<evidence type="ECO:0000313" key="3">
    <source>
        <dbReference type="EMBL" id="CDS83918.1"/>
    </source>
</evidence>
<sequence length="135" mass="15298">MSKQQTGIKSTLISEILGISYCIGATLVNKYFFKGSSIEYLPIIIWVLAMGAQWVYNKKYDDLIDEASKCILSRVNDIVIKVLFFSVAIVSIFLVTLDINVSNLNIGMSLLVILFIQSLLKLILFIYFDRKGIYN</sequence>